<feature type="transmembrane region" description="Helical" evidence="7">
    <location>
        <begin position="199"/>
        <end position="217"/>
    </location>
</feature>
<feature type="transmembrane region" description="Helical" evidence="7">
    <location>
        <begin position="60"/>
        <end position="80"/>
    </location>
</feature>
<dbReference type="EMBL" id="AZEG01000003">
    <property type="protein sequence ID" value="KRL38642.1"/>
    <property type="molecule type" value="Genomic_DNA"/>
</dbReference>
<evidence type="ECO:0000256" key="2">
    <source>
        <dbReference type="ARBA" id="ARBA00009045"/>
    </source>
</evidence>
<reference evidence="9 10" key="1">
    <citation type="journal article" date="2015" name="Genome Announc.">
        <title>Expanding the biotechnology potential of lactobacilli through comparative genomics of 213 strains and associated genera.</title>
        <authorList>
            <person name="Sun Z."/>
            <person name="Harris H.M."/>
            <person name="McCann A."/>
            <person name="Guo C."/>
            <person name="Argimon S."/>
            <person name="Zhang W."/>
            <person name="Yang X."/>
            <person name="Jeffery I.B."/>
            <person name="Cooney J.C."/>
            <person name="Kagawa T.F."/>
            <person name="Liu W."/>
            <person name="Song Y."/>
            <person name="Salvetti E."/>
            <person name="Wrobel A."/>
            <person name="Rasinkangas P."/>
            <person name="Parkhill J."/>
            <person name="Rea M.C."/>
            <person name="O'Sullivan O."/>
            <person name="Ritari J."/>
            <person name="Douillard F.P."/>
            <person name="Paul Ross R."/>
            <person name="Yang R."/>
            <person name="Briner A.E."/>
            <person name="Felis G.E."/>
            <person name="de Vos W.M."/>
            <person name="Barrangou R."/>
            <person name="Klaenhammer T.R."/>
            <person name="Caufield P.W."/>
            <person name="Cui Y."/>
            <person name="Zhang H."/>
            <person name="O'Toole P.W."/>
        </authorList>
    </citation>
    <scope>NUCLEOTIDE SEQUENCE [LARGE SCALE GENOMIC DNA]</scope>
    <source>
        <strain evidence="9 10">DSM 19971</strain>
    </source>
</reference>
<keyword evidence="4" id="KW-0378">Hydrolase</keyword>
<dbReference type="AlphaFoldDB" id="A0A0R1Q8U2"/>
<feature type="transmembrane region" description="Helical" evidence="7">
    <location>
        <begin position="116"/>
        <end position="133"/>
    </location>
</feature>
<dbReference type="OrthoDB" id="9813074at2"/>
<organism evidence="9 10">
    <name type="scientific">Liquorilactobacillus uvarum DSM 19971</name>
    <dbReference type="NCBI Taxonomy" id="1423812"/>
    <lineage>
        <taxon>Bacteria</taxon>
        <taxon>Bacillati</taxon>
        <taxon>Bacillota</taxon>
        <taxon>Bacilli</taxon>
        <taxon>Lactobacillales</taxon>
        <taxon>Lactobacillaceae</taxon>
        <taxon>Liquorilactobacillus</taxon>
    </lineage>
</organism>
<dbReference type="GO" id="GO:0016020">
    <property type="term" value="C:membrane"/>
    <property type="evidence" value="ECO:0007669"/>
    <property type="project" value="UniProtKB-SubCell"/>
</dbReference>
<evidence type="ECO:0000256" key="3">
    <source>
        <dbReference type="ARBA" id="ARBA00022692"/>
    </source>
</evidence>
<evidence type="ECO:0000256" key="6">
    <source>
        <dbReference type="ARBA" id="ARBA00023136"/>
    </source>
</evidence>
<evidence type="ECO:0000256" key="1">
    <source>
        <dbReference type="ARBA" id="ARBA00004141"/>
    </source>
</evidence>
<sequence>MGSWMRKPYITYGLIFINVIVFFLMTLLGGSENVSVLVAFGAKVNNLILEGQWWRFITPMFIHIGFEHILLNMITLYFIGIQIESFFGSGRFLIIYLISGICGNIASFTFNPTALSAGASTALFGLFGAFLMLGESFRENPYIRAMSRQFLLLVILNVIFGFSSNVDLAGHLGGLCAGFLTAYIVGVPMIGKVPVTKRIVSLLTLIFVSGLLLMMGFKM</sequence>
<dbReference type="Proteomes" id="UP000051155">
    <property type="component" value="Unassembled WGS sequence"/>
</dbReference>
<gene>
    <name evidence="9" type="ORF">FD20_GL001359</name>
</gene>
<keyword evidence="5 7" id="KW-1133">Transmembrane helix</keyword>
<dbReference type="SUPFAM" id="SSF144091">
    <property type="entry name" value="Rhomboid-like"/>
    <property type="match status" value="1"/>
</dbReference>
<evidence type="ECO:0000313" key="10">
    <source>
        <dbReference type="Proteomes" id="UP000051155"/>
    </source>
</evidence>
<dbReference type="PANTHER" id="PTHR43731">
    <property type="entry name" value="RHOMBOID PROTEASE"/>
    <property type="match status" value="1"/>
</dbReference>
<dbReference type="GO" id="GO:0004252">
    <property type="term" value="F:serine-type endopeptidase activity"/>
    <property type="evidence" value="ECO:0007669"/>
    <property type="project" value="InterPro"/>
</dbReference>
<dbReference type="Pfam" id="PF01694">
    <property type="entry name" value="Rhomboid"/>
    <property type="match status" value="1"/>
</dbReference>
<feature type="transmembrane region" description="Helical" evidence="7">
    <location>
        <begin position="145"/>
        <end position="162"/>
    </location>
</feature>
<evidence type="ECO:0000259" key="8">
    <source>
        <dbReference type="Pfam" id="PF01694"/>
    </source>
</evidence>
<keyword evidence="10" id="KW-1185">Reference proteome</keyword>
<accession>A0A0R1Q8U2</accession>
<dbReference type="RefSeq" id="WP_057735969.1">
    <property type="nucleotide sequence ID" value="NZ_AZEG01000003.1"/>
</dbReference>
<protein>
    <submittedName>
        <fullName evidence="9">Rhomboid family integral membrane protein</fullName>
    </submittedName>
</protein>
<keyword evidence="3 7" id="KW-0812">Transmembrane</keyword>
<feature type="transmembrane region" description="Helical" evidence="7">
    <location>
        <begin position="12"/>
        <end position="40"/>
    </location>
</feature>
<comment type="subcellular location">
    <subcellularLocation>
        <location evidence="1">Membrane</location>
        <topology evidence="1">Multi-pass membrane protein</topology>
    </subcellularLocation>
</comment>
<dbReference type="InterPro" id="IPR050925">
    <property type="entry name" value="Rhomboid_protease_S54"/>
</dbReference>
<dbReference type="PATRIC" id="fig|1423812.3.peg.1448"/>
<evidence type="ECO:0000313" key="9">
    <source>
        <dbReference type="EMBL" id="KRL38642.1"/>
    </source>
</evidence>
<keyword evidence="6 7" id="KW-0472">Membrane</keyword>
<dbReference type="STRING" id="1423812.FD20_GL001359"/>
<proteinExistence type="inferred from homology"/>
<name>A0A0R1Q8U2_9LACO</name>
<evidence type="ECO:0000256" key="4">
    <source>
        <dbReference type="ARBA" id="ARBA00022801"/>
    </source>
</evidence>
<evidence type="ECO:0000256" key="5">
    <source>
        <dbReference type="ARBA" id="ARBA00022989"/>
    </source>
</evidence>
<feature type="transmembrane region" description="Helical" evidence="7">
    <location>
        <begin position="168"/>
        <end position="187"/>
    </location>
</feature>
<dbReference type="InterPro" id="IPR035952">
    <property type="entry name" value="Rhomboid-like_sf"/>
</dbReference>
<feature type="transmembrane region" description="Helical" evidence="7">
    <location>
        <begin position="92"/>
        <end position="110"/>
    </location>
</feature>
<comment type="caution">
    <text evidence="9">The sequence shown here is derived from an EMBL/GenBank/DDBJ whole genome shotgun (WGS) entry which is preliminary data.</text>
</comment>
<evidence type="ECO:0000256" key="7">
    <source>
        <dbReference type="SAM" id="Phobius"/>
    </source>
</evidence>
<dbReference type="Gene3D" id="1.20.1540.10">
    <property type="entry name" value="Rhomboid-like"/>
    <property type="match status" value="1"/>
</dbReference>
<dbReference type="InterPro" id="IPR022764">
    <property type="entry name" value="Peptidase_S54_rhomboid_dom"/>
</dbReference>
<feature type="domain" description="Peptidase S54 rhomboid" evidence="8">
    <location>
        <begin position="51"/>
        <end position="185"/>
    </location>
</feature>
<dbReference type="PANTHER" id="PTHR43731:SF14">
    <property type="entry name" value="PRESENILIN-ASSOCIATED RHOMBOID-LIKE PROTEIN, MITOCHONDRIAL"/>
    <property type="match status" value="1"/>
</dbReference>
<comment type="similarity">
    <text evidence="2">Belongs to the peptidase S54 family.</text>
</comment>